<gene>
    <name evidence="1" type="ORF">CO662_21895</name>
</gene>
<keyword evidence="2" id="KW-1185">Reference proteome</keyword>
<organism evidence="1 2">
    <name type="scientific">Rhizobium anhuiense</name>
    <dbReference type="NCBI Taxonomy" id="1184720"/>
    <lineage>
        <taxon>Bacteria</taxon>
        <taxon>Pseudomonadati</taxon>
        <taxon>Pseudomonadota</taxon>
        <taxon>Alphaproteobacteria</taxon>
        <taxon>Hyphomicrobiales</taxon>
        <taxon>Rhizobiaceae</taxon>
        <taxon>Rhizobium/Agrobacterium group</taxon>
        <taxon>Rhizobium</taxon>
    </lineage>
</organism>
<protein>
    <submittedName>
        <fullName evidence="1">Uncharacterized protein</fullName>
    </submittedName>
</protein>
<dbReference type="EMBL" id="NWSL01000014">
    <property type="protein sequence ID" value="PDS49729.1"/>
    <property type="molecule type" value="Genomic_DNA"/>
</dbReference>
<reference evidence="1 2" key="1">
    <citation type="submission" date="2017-09" db="EMBL/GenBank/DDBJ databases">
        <title>Comparative genomics of rhizobia isolated from Phaseolus vulgaris in China.</title>
        <authorList>
            <person name="Tong W."/>
        </authorList>
    </citation>
    <scope>NUCLEOTIDE SEQUENCE [LARGE SCALE GENOMIC DNA]</scope>
    <source>
        <strain evidence="1 2">Y27</strain>
    </source>
</reference>
<sequence length="89" mass="10022">MMVLIRFCAVVHGLDPAHTSGSLYKELCSAVDARNVYRAVLRAPGHPQRDLPKPTYGRFCRHLKLEAAWEASQPGWPATFSLPMKTPRF</sequence>
<comment type="caution">
    <text evidence="1">The sequence shown here is derived from an EMBL/GenBank/DDBJ whole genome shotgun (WGS) entry which is preliminary data.</text>
</comment>
<evidence type="ECO:0000313" key="1">
    <source>
        <dbReference type="EMBL" id="PDS49729.1"/>
    </source>
</evidence>
<evidence type="ECO:0000313" key="2">
    <source>
        <dbReference type="Proteomes" id="UP000219972"/>
    </source>
</evidence>
<accession>A0ABX4J3G7</accession>
<proteinExistence type="predicted"/>
<dbReference type="Proteomes" id="UP000219972">
    <property type="component" value="Unassembled WGS sequence"/>
</dbReference>
<name>A0ABX4J3G7_9HYPH</name>